<dbReference type="InterPro" id="IPR001584">
    <property type="entry name" value="Integrase_cat-core"/>
</dbReference>
<dbReference type="EMBL" id="CAJPWZ010003102">
    <property type="protein sequence ID" value="CAG2251853.1"/>
    <property type="molecule type" value="Genomic_DNA"/>
</dbReference>
<dbReference type="Proteomes" id="UP000683360">
    <property type="component" value="Unassembled WGS sequence"/>
</dbReference>
<feature type="compositionally biased region" description="Basic and acidic residues" evidence="1">
    <location>
        <begin position="668"/>
        <end position="685"/>
    </location>
</feature>
<dbReference type="PROSITE" id="PS50994">
    <property type="entry name" value="INTEGRASE"/>
    <property type="match status" value="1"/>
</dbReference>
<feature type="domain" description="Integrase catalytic" evidence="2">
    <location>
        <begin position="361"/>
        <end position="519"/>
    </location>
</feature>
<feature type="region of interest" description="Disordered" evidence="1">
    <location>
        <begin position="644"/>
        <end position="818"/>
    </location>
</feature>
<feature type="compositionally biased region" description="Basic and acidic residues" evidence="1">
    <location>
        <begin position="647"/>
        <end position="658"/>
    </location>
</feature>
<evidence type="ECO:0000256" key="1">
    <source>
        <dbReference type="SAM" id="MobiDB-lite"/>
    </source>
</evidence>
<reference evidence="3" key="1">
    <citation type="submission" date="2021-03" db="EMBL/GenBank/DDBJ databases">
        <authorList>
            <person name="Bekaert M."/>
        </authorList>
    </citation>
    <scope>NUCLEOTIDE SEQUENCE</scope>
</reference>
<dbReference type="Gene3D" id="3.30.420.10">
    <property type="entry name" value="Ribonuclease H-like superfamily/Ribonuclease H"/>
    <property type="match status" value="1"/>
</dbReference>
<dbReference type="PANTHER" id="PTHR37984:SF15">
    <property type="entry name" value="INTEGRASE CATALYTIC DOMAIN-CONTAINING PROTEIN"/>
    <property type="match status" value="1"/>
</dbReference>
<feature type="compositionally biased region" description="Acidic residues" evidence="1">
    <location>
        <begin position="686"/>
        <end position="704"/>
    </location>
</feature>
<dbReference type="GO" id="GO:0015074">
    <property type="term" value="P:DNA integration"/>
    <property type="evidence" value="ECO:0007669"/>
    <property type="project" value="InterPro"/>
</dbReference>
<dbReference type="GO" id="GO:0003676">
    <property type="term" value="F:nucleic acid binding"/>
    <property type="evidence" value="ECO:0007669"/>
    <property type="project" value="InterPro"/>
</dbReference>
<dbReference type="FunFam" id="3.30.420.10:FF:000269">
    <property type="entry name" value="Uncharacterized protein"/>
    <property type="match status" value="1"/>
</dbReference>
<dbReference type="InterPro" id="IPR043502">
    <property type="entry name" value="DNA/RNA_pol_sf"/>
</dbReference>
<evidence type="ECO:0000259" key="2">
    <source>
        <dbReference type="PROSITE" id="PS50994"/>
    </source>
</evidence>
<name>A0A8S3VD79_MYTED</name>
<dbReference type="PANTHER" id="PTHR37984">
    <property type="entry name" value="PROTEIN CBG26694"/>
    <property type="match status" value="1"/>
</dbReference>
<dbReference type="SUPFAM" id="SSF53098">
    <property type="entry name" value="Ribonuclease H-like"/>
    <property type="match status" value="1"/>
</dbReference>
<dbReference type="Pfam" id="PF17919">
    <property type="entry name" value="RT_RNaseH_2"/>
    <property type="match status" value="1"/>
</dbReference>
<dbReference type="Pfam" id="PF00665">
    <property type="entry name" value="rve"/>
    <property type="match status" value="1"/>
</dbReference>
<dbReference type="InterPro" id="IPR050951">
    <property type="entry name" value="Retrovirus_Pol_polyprotein"/>
</dbReference>
<sequence>MPAPKKSSKRKLKKPTVTSWVWDKPQEDAFQKLKSQLAMPPVLGYPRYKEPFELHTDASMLGLGAILYQSQEGKKRAIAYASRGLSKTERNYPVHKLEFLALKWSVTEKFHDYLYGNTFTVVTDNNPLTYVLTTAKLDATGHRWIASLSSYNFNIVYRPGVNNADADALSRLPELLGRTNTSNISTDSVKAICQLQHAQPYVQTLSMTTSKATDDPYLPSQHLVNIKMEQKQDTYLKDWIYWVDEHRKPRKEQLERSPWNTWFINNYDKLKMVDGVLYRIIHDNGEQHKQLVLPEVCISKVLTALHDEMGHQGRDKTVSLVRDRFVWFGMNRDVDNWISNCDRCIRRKQPASHRAPLISIETTQPLELVCMDYLSLERSTGGFENILVITDHFTRYALAIPTRNQTAKTTADAFFNNFVVHYGLPERIHSDQGANFGSKIIKELCNITGMTKSRTTPYHPMGNGITERFNRTLLGMLGTLENVQKKDWKSHVAGLVHAYNCTRQTSTGFSPYYLMFGRQPKLPIDIAFGIGDEAEPITTTKYAEEMQERLRKAYDTATRNIFAAQKRQKTHYDQKVKGAVLKPGDRVLVKTLAFNGKHKLADRWEDDPYCIISQPNCGIPVYVVQKENKEGRKRTLHRNLFLPIGDLPKDNIEKEKKRPAPRQRRKKQPEEPTKSEGNSENRTTDEVSDEESEQDDVPVVDLQEEGTLGFTGDGHDGAESSDQQGTGLGGDALPVDIITAAEPNPVSDEEPEEATAQTIEEHTSIDQDESAPTDLSLEEADEPTIHVAPEQRRRRRILPTPPRDSPAATRPQRNRKPPKYLEDYVVSKQATTIQQPDWLMRIHWLESESRKGRFKGLEMELSRTILDIMRTVCMPEKTPSPAIDSGDKKENTKFGEASGYHYHTTNGSTGDIFIWNVYVTLKIIDQEQDLSEACFPITLRGRHKLLWPSDVFNIVS</sequence>
<organism evidence="3 4">
    <name type="scientific">Mytilus edulis</name>
    <name type="common">Blue mussel</name>
    <dbReference type="NCBI Taxonomy" id="6550"/>
    <lineage>
        <taxon>Eukaryota</taxon>
        <taxon>Metazoa</taxon>
        <taxon>Spiralia</taxon>
        <taxon>Lophotrochozoa</taxon>
        <taxon>Mollusca</taxon>
        <taxon>Bivalvia</taxon>
        <taxon>Autobranchia</taxon>
        <taxon>Pteriomorphia</taxon>
        <taxon>Mytilida</taxon>
        <taxon>Mytiloidea</taxon>
        <taxon>Mytilidae</taxon>
        <taxon>Mytilinae</taxon>
        <taxon>Mytilus</taxon>
    </lineage>
</organism>
<dbReference type="InterPro" id="IPR041577">
    <property type="entry name" value="RT_RNaseH_2"/>
</dbReference>
<dbReference type="InterPro" id="IPR036397">
    <property type="entry name" value="RNaseH_sf"/>
</dbReference>
<evidence type="ECO:0000313" key="3">
    <source>
        <dbReference type="EMBL" id="CAG2251853.1"/>
    </source>
</evidence>
<dbReference type="InterPro" id="IPR041588">
    <property type="entry name" value="Integrase_H2C2"/>
</dbReference>
<dbReference type="SUPFAM" id="SSF56672">
    <property type="entry name" value="DNA/RNA polymerases"/>
    <property type="match status" value="1"/>
</dbReference>
<dbReference type="CDD" id="cd09274">
    <property type="entry name" value="RNase_HI_RT_Ty3"/>
    <property type="match status" value="1"/>
</dbReference>
<dbReference type="Gene3D" id="1.10.340.70">
    <property type="match status" value="1"/>
</dbReference>
<proteinExistence type="predicted"/>
<accession>A0A8S3VD79</accession>
<dbReference type="Gene3D" id="3.10.20.370">
    <property type="match status" value="1"/>
</dbReference>
<comment type="caution">
    <text evidence="3">The sequence shown here is derived from an EMBL/GenBank/DDBJ whole genome shotgun (WGS) entry which is preliminary data.</text>
</comment>
<evidence type="ECO:0000313" key="4">
    <source>
        <dbReference type="Proteomes" id="UP000683360"/>
    </source>
</evidence>
<dbReference type="FunFam" id="1.10.340.70:FF:000001">
    <property type="entry name" value="Retrovirus-related Pol polyprotein from transposon gypsy-like Protein"/>
    <property type="match status" value="1"/>
</dbReference>
<dbReference type="OrthoDB" id="10059114at2759"/>
<keyword evidence="4" id="KW-1185">Reference proteome</keyword>
<dbReference type="Pfam" id="PF17921">
    <property type="entry name" value="Integrase_H2C2"/>
    <property type="match status" value="1"/>
</dbReference>
<protein>
    <recommendedName>
        <fullName evidence="2">Integrase catalytic domain-containing protein</fullName>
    </recommendedName>
</protein>
<dbReference type="InterPro" id="IPR012337">
    <property type="entry name" value="RNaseH-like_sf"/>
</dbReference>
<feature type="compositionally biased region" description="Acidic residues" evidence="1">
    <location>
        <begin position="766"/>
        <end position="782"/>
    </location>
</feature>
<dbReference type="AlphaFoldDB" id="A0A8S3VD79"/>
<dbReference type="FunFam" id="3.10.20.370:FF:000001">
    <property type="entry name" value="Retrovirus-related Pol polyprotein from transposon 17.6-like protein"/>
    <property type="match status" value="1"/>
</dbReference>
<gene>
    <name evidence="3" type="ORF">MEDL_63579</name>
</gene>